<sequence length="150" mass="16288">MDASLAGGLKQKPDHAIAKFAQTRSIGGSNALGTYYLAMQGPRRSERRITLIGDAARLDGVFEDGRFTIGYTDPDRDPIVWSIKGRELSGHGNGDVCSVMSFFNACVGRTTPPIKRVEDALSGLVFAASAEQSRTSHQMVTLQDDDFHLQ</sequence>
<keyword evidence="2" id="KW-1185">Reference proteome</keyword>
<gene>
    <name evidence="1" type="ORF">RSO01_88210</name>
</gene>
<accession>A0A512NRT0</accession>
<name>A0A512NRT0_9HYPH</name>
<dbReference type="EMBL" id="BKAJ01000243">
    <property type="protein sequence ID" value="GEP61655.1"/>
    <property type="molecule type" value="Genomic_DNA"/>
</dbReference>
<dbReference type="Gene3D" id="3.30.360.10">
    <property type="entry name" value="Dihydrodipicolinate Reductase, domain 2"/>
    <property type="match status" value="1"/>
</dbReference>
<comment type="caution">
    <text evidence="1">The sequence shown here is derived from an EMBL/GenBank/DDBJ whole genome shotgun (WGS) entry which is preliminary data.</text>
</comment>
<evidence type="ECO:0000313" key="2">
    <source>
        <dbReference type="Proteomes" id="UP000321058"/>
    </source>
</evidence>
<dbReference type="AlphaFoldDB" id="A0A512NRT0"/>
<protein>
    <recommendedName>
        <fullName evidence="3">Gfo/Idh/MocA-like oxidoreductase C-terminal domain-containing protein</fullName>
    </recommendedName>
</protein>
<organism evidence="1 2">
    <name type="scientific">Reyranella soli</name>
    <dbReference type="NCBI Taxonomy" id="1230389"/>
    <lineage>
        <taxon>Bacteria</taxon>
        <taxon>Pseudomonadati</taxon>
        <taxon>Pseudomonadota</taxon>
        <taxon>Alphaproteobacteria</taxon>
        <taxon>Hyphomicrobiales</taxon>
        <taxon>Reyranellaceae</taxon>
        <taxon>Reyranella</taxon>
    </lineage>
</organism>
<evidence type="ECO:0008006" key="3">
    <source>
        <dbReference type="Google" id="ProtNLM"/>
    </source>
</evidence>
<proteinExistence type="predicted"/>
<dbReference type="OrthoDB" id="9792935at2"/>
<reference evidence="1 2" key="1">
    <citation type="submission" date="2019-07" db="EMBL/GenBank/DDBJ databases">
        <title>Whole genome shotgun sequence of Reyranella soli NBRC 108950.</title>
        <authorList>
            <person name="Hosoyama A."/>
            <person name="Uohara A."/>
            <person name="Ohji S."/>
            <person name="Ichikawa N."/>
        </authorList>
    </citation>
    <scope>NUCLEOTIDE SEQUENCE [LARGE SCALE GENOMIC DNA]</scope>
    <source>
        <strain evidence="1 2">NBRC 108950</strain>
    </source>
</reference>
<dbReference type="RefSeq" id="WP_147156935.1">
    <property type="nucleotide sequence ID" value="NZ_BKAJ01000243.1"/>
</dbReference>
<evidence type="ECO:0000313" key="1">
    <source>
        <dbReference type="EMBL" id="GEP61655.1"/>
    </source>
</evidence>
<dbReference type="Proteomes" id="UP000321058">
    <property type="component" value="Unassembled WGS sequence"/>
</dbReference>